<organism evidence="1 2">
    <name type="scientific">Acidipropionibacterium jensenii</name>
    <dbReference type="NCBI Taxonomy" id="1749"/>
    <lineage>
        <taxon>Bacteria</taxon>
        <taxon>Bacillati</taxon>
        <taxon>Actinomycetota</taxon>
        <taxon>Actinomycetes</taxon>
        <taxon>Propionibacteriales</taxon>
        <taxon>Propionibacteriaceae</taxon>
        <taxon>Acidipropionibacterium</taxon>
    </lineage>
</organism>
<dbReference type="SUPFAM" id="SSF56784">
    <property type="entry name" value="HAD-like"/>
    <property type="match status" value="1"/>
</dbReference>
<dbReference type="Gene3D" id="3.40.50.1000">
    <property type="entry name" value="HAD superfamily/HAD-like"/>
    <property type="match status" value="1"/>
</dbReference>
<dbReference type="InterPro" id="IPR006439">
    <property type="entry name" value="HAD-SF_hydro_IA"/>
</dbReference>
<dbReference type="EMBL" id="CP025570">
    <property type="protein sequence ID" value="AZZ40290.1"/>
    <property type="molecule type" value="Genomic_DNA"/>
</dbReference>
<dbReference type="RefSeq" id="WP_097799486.1">
    <property type="nucleotide sequence ID" value="NZ_CP025570.1"/>
</dbReference>
<dbReference type="AlphaFoldDB" id="A0A3T0S1P1"/>
<evidence type="ECO:0000313" key="2">
    <source>
        <dbReference type="Proteomes" id="UP000285875"/>
    </source>
</evidence>
<accession>A0A3T0S1P1</accession>
<dbReference type="PANTHER" id="PTHR43481:SF4">
    <property type="entry name" value="GLYCEROL-1-PHOSPHATE PHOSPHOHYDROLASE 1-RELATED"/>
    <property type="match status" value="1"/>
</dbReference>
<protein>
    <submittedName>
        <fullName evidence="1">Phosphatase</fullName>
    </submittedName>
</protein>
<proteinExistence type="predicted"/>
<gene>
    <name evidence="1" type="ORF">C0Z10_11660</name>
</gene>
<reference evidence="2" key="1">
    <citation type="submission" date="2017-12" db="EMBL/GenBank/DDBJ databases">
        <title>Whole genome sequencing of Acidipropionibacterium jensenii strains JS279 and JS280.</title>
        <authorList>
            <person name="Deptula P."/>
            <person name="Laine P."/>
            <person name="Smolander O.-P."/>
            <person name="Paulin L."/>
            <person name="Auvinen P."/>
            <person name="Varmanen P."/>
        </authorList>
    </citation>
    <scope>NUCLEOTIDE SEQUENCE [LARGE SCALE GENOMIC DNA]</scope>
    <source>
        <strain evidence="2">JS280</strain>
    </source>
</reference>
<dbReference type="GO" id="GO:0050308">
    <property type="term" value="F:sugar-phosphatase activity"/>
    <property type="evidence" value="ECO:0007669"/>
    <property type="project" value="TreeGrafter"/>
</dbReference>
<dbReference type="InterPro" id="IPR036412">
    <property type="entry name" value="HAD-like_sf"/>
</dbReference>
<name>A0A3T0S1P1_9ACTN</name>
<dbReference type="Proteomes" id="UP000285875">
    <property type="component" value="Chromosome"/>
</dbReference>
<dbReference type="InterPro" id="IPR023198">
    <property type="entry name" value="PGP-like_dom2"/>
</dbReference>
<dbReference type="Gene3D" id="1.10.150.240">
    <property type="entry name" value="Putative phosphatase, domain 2"/>
    <property type="match status" value="1"/>
</dbReference>
<sequence length="218" mass="23509">MASDDLGPLTDRLFEAVLFDSDGTLIDSTPVVARSWARWSHKYRIGDSDVRHGVPVIEIVDELIDPPLRPQALADIRSYELNDVEGVVAMPGAVEALRALDADTSAIATSCDRDLMEVRLAASAIPAPPVVVTRTDVEHGKPAPDAWLEAARRIGADPRRCLVVEDSQVGVDAARAAGCATLGLRTTTTEGPEADARVQDLSRVRFHKDPDGVRISLR</sequence>
<dbReference type="NCBIfam" id="TIGR01509">
    <property type="entry name" value="HAD-SF-IA-v3"/>
    <property type="match status" value="1"/>
</dbReference>
<dbReference type="Pfam" id="PF00702">
    <property type="entry name" value="Hydrolase"/>
    <property type="match status" value="1"/>
</dbReference>
<dbReference type="InterPro" id="IPR023214">
    <property type="entry name" value="HAD_sf"/>
</dbReference>
<dbReference type="KEGG" id="aji:C0Z10_11660"/>
<dbReference type="SFLD" id="SFLDG01129">
    <property type="entry name" value="C1.5:_HAD__Beta-PGM__Phosphata"/>
    <property type="match status" value="1"/>
</dbReference>
<dbReference type="SFLD" id="SFLDS00003">
    <property type="entry name" value="Haloacid_Dehalogenase"/>
    <property type="match status" value="1"/>
</dbReference>
<dbReference type="PANTHER" id="PTHR43481">
    <property type="entry name" value="FRUCTOSE-1-PHOSPHATE PHOSPHATASE"/>
    <property type="match status" value="1"/>
</dbReference>
<evidence type="ECO:0000313" key="1">
    <source>
        <dbReference type="EMBL" id="AZZ40290.1"/>
    </source>
</evidence>
<dbReference type="InterPro" id="IPR051806">
    <property type="entry name" value="HAD-like_SPP"/>
</dbReference>